<reference evidence="1 2" key="1">
    <citation type="journal article" date="2018" name="Front. Plant Sci.">
        <title>Red Clover (Trifolium pratense) and Zigzag Clover (T. medium) - A Picture of Genomic Similarities and Differences.</title>
        <authorList>
            <person name="Dluhosova J."/>
            <person name="Istvanek J."/>
            <person name="Nedelnik J."/>
            <person name="Repkova J."/>
        </authorList>
    </citation>
    <scope>NUCLEOTIDE SEQUENCE [LARGE SCALE GENOMIC DNA]</scope>
    <source>
        <strain evidence="2">cv. 10/8</strain>
        <tissue evidence="1">Leaf</tissue>
    </source>
</reference>
<name>A0A392WJZ5_9FABA</name>
<keyword evidence="2" id="KW-1185">Reference proteome</keyword>
<protein>
    <submittedName>
        <fullName evidence="1">Uncharacterized protein</fullName>
    </submittedName>
</protein>
<feature type="non-terminal residue" evidence="1">
    <location>
        <position position="50"/>
    </location>
</feature>
<dbReference type="AlphaFoldDB" id="A0A392WJZ5"/>
<evidence type="ECO:0000313" key="2">
    <source>
        <dbReference type="Proteomes" id="UP000265520"/>
    </source>
</evidence>
<comment type="caution">
    <text evidence="1">The sequence shown here is derived from an EMBL/GenBank/DDBJ whole genome shotgun (WGS) entry which is preliminary data.</text>
</comment>
<organism evidence="1 2">
    <name type="scientific">Trifolium medium</name>
    <dbReference type="NCBI Taxonomy" id="97028"/>
    <lineage>
        <taxon>Eukaryota</taxon>
        <taxon>Viridiplantae</taxon>
        <taxon>Streptophyta</taxon>
        <taxon>Embryophyta</taxon>
        <taxon>Tracheophyta</taxon>
        <taxon>Spermatophyta</taxon>
        <taxon>Magnoliopsida</taxon>
        <taxon>eudicotyledons</taxon>
        <taxon>Gunneridae</taxon>
        <taxon>Pentapetalae</taxon>
        <taxon>rosids</taxon>
        <taxon>fabids</taxon>
        <taxon>Fabales</taxon>
        <taxon>Fabaceae</taxon>
        <taxon>Papilionoideae</taxon>
        <taxon>50 kb inversion clade</taxon>
        <taxon>NPAAA clade</taxon>
        <taxon>Hologalegina</taxon>
        <taxon>IRL clade</taxon>
        <taxon>Trifolieae</taxon>
        <taxon>Trifolium</taxon>
    </lineage>
</organism>
<evidence type="ECO:0000313" key="1">
    <source>
        <dbReference type="EMBL" id="MCI98065.1"/>
    </source>
</evidence>
<sequence length="50" mass="5435">MFWLLRYAQWLCSVVGFVLLAARHAGVACAARSIVANCPIFVLEVALRAG</sequence>
<proteinExistence type="predicted"/>
<dbReference type="Proteomes" id="UP000265520">
    <property type="component" value="Unassembled WGS sequence"/>
</dbReference>
<accession>A0A392WJZ5</accession>
<dbReference type="EMBL" id="LXQA011463080">
    <property type="protein sequence ID" value="MCI98065.1"/>
    <property type="molecule type" value="Genomic_DNA"/>
</dbReference>